<evidence type="ECO:0000256" key="1">
    <source>
        <dbReference type="SAM" id="MobiDB-lite"/>
    </source>
</evidence>
<evidence type="ECO:0000313" key="3">
    <source>
        <dbReference type="Proteomes" id="UP000299102"/>
    </source>
</evidence>
<keyword evidence="3" id="KW-1185">Reference proteome</keyword>
<accession>A0A4C1SNL3</accession>
<protein>
    <submittedName>
        <fullName evidence="2">Uncharacterized protein</fullName>
    </submittedName>
</protein>
<name>A0A4C1SNL3_EUMVA</name>
<evidence type="ECO:0000313" key="2">
    <source>
        <dbReference type="EMBL" id="GBP03729.1"/>
    </source>
</evidence>
<dbReference type="EMBL" id="BGZK01003689">
    <property type="protein sequence ID" value="GBP03729.1"/>
    <property type="molecule type" value="Genomic_DNA"/>
</dbReference>
<organism evidence="2 3">
    <name type="scientific">Eumeta variegata</name>
    <name type="common">Bagworm moth</name>
    <name type="synonym">Eumeta japonica</name>
    <dbReference type="NCBI Taxonomy" id="151549"/>
    <lineage>
        <taxon>Eukaryota</taxon>
        <taxon>Metazoa</taxon>
        <taxon>Ecdysozoa</taxon>
        <taxon>Arthropoda</taxon>
        <taxon>Hexapoda</taxon>
        <taxon>Insecta</taxon>
        <taxon>Pterygota</taxon>
        <taxon>Neoptera</taxon>
        <taxon>Endopterygota</taxon>
        <taxon>Lepidoptera</taxon>
        <taxon>Glossata</taxon>
        <taxon>Ditrysia</taxon>
        <taxon>Tineoidea</taxon>
        <taxon>Psychidae</taxon>
        <taxon>Oiketicinae</taxon>
        <taxon>Eumeta</taxon>
    </lineage>
</organism>
<reference evidence="2 3" key="1">
    <citation type="journal article" date="2019" name="Commun. Biol.">
        <title>The bagworm genome reveals a unique fibroin gene that provides high tensile strength.</title>
        <authorList>
            <person name="Kono N."/>
            <person name="Nakamura H."/>
            <person name="Ohtoshi R."/>
            <person name="Tomita M."/>
            <person name="Numata K."/>
            <person name="Arakawa K."/>
        </authorList>
    </citation>
    <scope>NUCLEOTIDE SEQUENCE [LARGE SCALE GENOMIC DNA]</scope>
</reference>
<dbReference type="Proteomes" id="UP000299102">
    <property type="component" value="Unassembled WGS sequence"/>
</dbReference>
<gene>
    <name evidence="2" type="ORF">EVAR_69220_1</name>
</gene>
<dbReference type="AlphaFoldDB" id="A0A4C1SNL3"/>
<comment type="caution">
    <text evidence="2">The sequence shown here is derived from an EMBL/GenBank/DDBJ whole genome shotgun (WGS) entry which is preliminary data.</text>
</comment>
<feature type="region of interest" description="Disordered" evidence="1">
    <location>
        <begin position="31"/>
        <end position="50"/>
    </location>
</feature>
<proteinExistence type="predicted"/>
<sequence length="81" mass="9030">MTHAMNVAANGRVYQRSECAIFFLHRLTTATDQQPPNHHPNTRCPSVTDNDRDADAPRFKLCLVLLVLCSVDDDDGVETGF</sequence>